<evidence type="ECO:0000313" key="3">
    <source>
        <dbReference type="Proteomes" id="UP000558015"/>
    </source>
</evidence>
<sequence>MARTKKKRSCFIITPIGQADSADRRNAEGLIKSTIRPALEKLGFTKIDAAHEISTPGSISSQIFSRLIDDDLVVANLTGLNPNVMYELAVRHAVAKPVIHICEKGTKLPFDIQDQRTIEYTNDMFGVQDLISAIEKFASEEYLNSEDRDNPLYKASNLKLYKEKALKDPKTYSNTYIFQKLDDFDVKLTKMFEKCTSGENYCNYTKSSEYDFRLRTDITGDKSSCELLSILTNKVCERSNMITAFSIDKLPIKESVFKLKLKYSMDHSSFEAMVSEINSESFKILEIIKY</sequence>
<evidence type="ECO:0000313" key="1">
    <source>
        <dbReference type="EMBL" id="MBA2851164.1"/>
    </source>
</evidence>
<dbReference type="Proteomes" id="UP000564425">
    <property type="component" value="Unassembled WGS sequence"/>
</dbReference>
<name>A0A7J9NV44_METMI</name>
<dbReference type="Proteomes" id="UP000558015">
    <property type="component" value="Unassembled WGS sequence"/>
</dbReference>
<dbReference type="RefSeq" id="WP_181493537.1">
    <property type="nucleotide sequence ID" value="NZ_JACDUH010000001.1"/>
</dbReference>
<evidence type="ECO:0000313" key="2">
    <source>
        <dbReference type="EMBL" id="MBA2858665.1"/>
    </source>
</evidence>
<protein>
    <recommendedName>
        <fullName evidence="5">Nucleoside 2-deoxyribosyltransferase</fullName>
    </recommendedName>
</protein>
<evidence type="ECO:0000313" key="4">
    <source>
        <dbReference type="Proteomes" id="UP000564425"/>
    </source>
</evidence>
<reference evidence="3 4" key="1">
    <citation type="submission" date="2020-07" db="EMBL/GenBank/DDBJ databases">
        <title>Genomic Encyclopedia of Type Strains, Phase IV (KMG-V): Genome sequencing to study the core and pangenomes of soil and plant-associated prokaryotes.</title>
        <authorList>
            <person name="Whitman W."/>
        </authorList>
    </citation>
    <scope>NUCLEOTIDE SEQUENCE [LARGE SCALE GENOMIC DNA]</scope>
    <source>
        <strain evidence="1 4">A1</strain>
        <strain evidence="2 3">C12</strain>
    </source>
</reference>
<accession>A0A7J9NV44</accession>
<dbReference type="EMBL" id="JACDUN010000001">
    <property type="protein sequence ID" value="MBA2858665.1"/>
    <property type="molecule type" value="Genomic_DNA"/>
</dbReference>
<comment type="caution">
    <text evidence="1">The sequence shown here is derived from an EMBL/GenBank/DDBJ whole genome shotgun (WGS) entry which is preliminary data.</text>
</comment>
<gene>
    <name evidence="1" type="ORF">HNP86_001295</name>
    <name evidence="2" type="ORF">HNP93_001366</name>
</gene>
<dbReference type="AlphaFoldDB" id="A0A7J9NV44"/>
<organism evidence="1 4">
    <name type="scientific">Methanococcus maripaludis</name>
    <name type="common">Methanococcus deltae</name>
    <dbReference type="NCBI Taxonomy" id="39152"/>
    <lineage>
        <taxon>Archaea</taxon>
        <taxon>Methanobacteriati</taxon>
        <taxon>Methanobacteriota</taxon>
        <taxon>Methanomada group</taxon>
        <taxon>Methanococci</taxon>
        <taxon>Methanococcales</taxon>
        <taxon>Methanococcaceae</taxon>
        <taxon>Methanococcus</taxon>
    </lineage>
</organism>
<dbReference type="EMBL" id="JACDUH010000001">
    <property type="protein sequence ID" value="MBA2851164.1"/>
    <property type="molecule type" value="Genomic_DNA"/>
</dbReference>
<evidence type="ECO:0008006" key="5">
    <source>
        <dbReference type="Google" id="ProtNLM"/>
    </source>
</evidence>
<proteinExistence type="predicted"/>